<evidence type="ECO:0000256" key="1">
    <source>
        <dbReference type="ARBA" id="ARBA00034117"/>
    </source>
</evidence>
<dbReference type="Proteomes" id="UP000269374">
    <property type="component" value="Chromosome"/>
</dbReference>
<evidence type="ECO:0000313" key="4">
    <source>
        <dbReference type="Proteomes" id="UP000269374"/>
    </source>
</evidence>
<organism evidence="3 4">
    <name type="scientific">Lactococcus allomyrinae</name>
    <dbReference type="NCBI Taxonomy" id="2419773"/>
    <lineage>
        <taxon>Bacteria</taxon>
        <taxon>Bacillati</taxon>
        <taxon>Bacillota</taxon>
        <taxon>Bacilli</taxon>
        <taxon>Lactobacillales</taxon>
        <taxon>Streptococcaceae</taxon>
        <taxon>Lactococcus</taxon>
    </lineage>
</organism>
<dbReference type="RefSeq" id="WP_120771241.1">
    <property type="nucleotide sequence ID" value="NZ_CP032627.1"/>
</dbReference>
<keyword evidence="4" id="KW-1185">Reference proteome</keyword>
<dbReference type="InterPro" id="IPR006829">
    <property type="entry name" value="LXG_dom"/>
</dbReference>
<proteinExistence type="inferred from homology"/>
<feature type="domain" description="LXG" evidence="2">
    <location>
        <begin position="4"/>
        <end position="190"/>
    </location>
</feature>
<evidence type="ECO:0000313" key="3">
    <source>
        <dbReference type="EMBL" id="AYF99852.1"/>
    </source>
</evidence>
<dbReference type="EMBL" id="CP032627">
    <property type="protein sequence ID" value="AYF99852.1"/>
    <property type="molecule type" value="Genomic_DNA"/>
</dbReference>
<dbReference type="OrthoDB" id="10015794at2"/>
<protein>
    <recommendedName>
        <fullName evidence="2">LXG domain-containing protein</fullName>
    </recommendedName>
</protein>
<sequence>MVKLDINEVQEMLNTGKHLESNNASLNITLSTLRNFADESQLKGQTWNSAKTASTDAYVPLIQGQIAYNEAVIAGNKKVQSAVNNFRYPTPLDESLLTVTMDGYTRARNNYVEMVRELTYEMRANPTMVPVYQQLEWEYQGEIESLGDAISELSKQIEALHEFASAVSDAYDEAESIKGNLEKGFSTLGKGGSNAYHNGHFTISAMSDWALSLGEDYELKVNAKKYKQILATLNTAKMSDSEAKAYKNKIRQELAYLDLKGWNETGEKDYVKYLNAEYKNFIKDDILHLTEESQWMAPNGAGSVLIRGLHNFIENSGNDLFIKTTFTSQEGMPKASLSGKSQWSVVMPNGERFDPAFLSYFGEDMPNITIKKTNFEVRSLATSGQRYDPNHPYVYYLFSDGKYDKEATEQFFYEGSSIHSTYFVSSAVEGVKNQVVSGIEEFALFSAIVPVDPEALAGEALIEDAGAGVFAKTDELGKLSAGYRGVQVERLNQIVDNISANQTRLSKSQIQSLIEASDNNITSKTTLLGGWKPNDLSYEQLANRAGYNYYDMGSAYDKLEIKIPTAGQDINEAWLDEKIKAGNDFVLSKDPTAADIGKSYKLELQKLDSNGYIIPDKPSADGLWHITKGGK</sequence>
<dbReference type="KEGG" id="lact:D7I46_01390"/>
<dbReference type="Pfam" id="PF04740">
    <property type="entry name" value="LXG"/>
    <property type="match status" value="1"/>
</dbReference>
<evidence type="ECO:0000259" key="2">
    <source>
        <dbReference type="Pfam" id="PF04740"/>
    </source>
</evidence>
<gene>
    <name evidence="3" type="ORF">D7I46_01390</name>
</gene>
<comment type="similarity">
    <text evidence="1">In the N-terminal section; belongs to the LXG family.</text>
</comment>
<reference evidence="3 4" key="1">
    <citation type="submission" date="2018-09" db="EMBL/GenBank/DDBJ databases">
        <title>Genome sequencing of strain 1JSPR-7.</title>
        <authorList>
            <person name="Heo J."/>
            <person name="Kim S.-J."/>
            <person name="Kwon S.-W."/>
        </authorList>
    </citation>
    <scope>NUCLEOTIDE SEQUENCE [LARGE SCALE GENOMIC DNA]</scope>
    <source>
        <strain evidence="3 4">1JSPR-7</strain>
    </source>
</reference>
<name>A0A387B834_9LACT</name>
<dbReference type="AlphaFoldDB" id="A0A387B834"/>
<accession>A0A387B834</accession>